<gene>
    <name evidence="2" type="ORF">EJ08DRAFT_649491</name>
</gene>
<dbReference type="AlphaFoldDB" id="A0A9P4NRD2"/>
<dbReference type="Proteomes" id="UP000800235">
    <property type="component" value="Unassembled WGS sequence"/>
</dbReference>
<proteinExistence type="predicted"/>
<dbReference type="EMBL" id="MU007037">
    <property type="protein sequence ID" value="KAF2430704.1"/>
    <property type="molecule type" value="Genomic_DNA"/>
</dbReference>
<sequence length="241" mass="27535">MSSASSDTGTKSKENAPFSKRAVRPNPLLKGRDEVRERRRGLFMKKVELGRGEKRWEGRSDKILRSDYLSQQRRWEAERALAAPESFPEYLDDEGEENTETIEHGFPMDAQQIDYANIMHATPSLRPQTRKPRVFSNPTVEDAEVDEVARREEMELQELIRLADEPHGDVGMEMWIEEDVGIDIGIPSSPSRYGSDEDDYDDIFMEILSSQEGRQGGSHQQQQQSNPFAQREDDGMDLSNG</sequence>
<feature type="compositionally biased region" description="Low complexity" evidence="1">
    <location>
        <begin position="209"/>
        <end position="225"/>
    </location>
</feature>
<reference evidence="2" key="1">
    <citation type="journal article" date="2020" name="Stud. Mycol.">
        <title>101 Dothideomycetes genomes: a test case for predicting lifestyles and emergence of pathogens.</title>
        <authorList>
            <person name="Haridas S."/>
            <person name="Albert R."/>
            <person name="Binder M."/>
            <person name="Bloem J."/>
            <person name="Labutti K."/>
            <person name="Salamov A."/>
            <person name="Andreopoulos B."/>
            <person name="Baker S."/>
            <person name="Barry K."/>
            <person name="Bills G."/>
            <person name="Bluhm B."/>
            <person name="Cannon C."/>
            <person name="Castanera R."/>
            <person name="Culley D."/>
            <person name="Daum C."/>
            <person name="Ezra D."/>
            <person name="Gonzalez J."/>
            <person name="Henrissat B."/>
            <person name="Kuo A."/>
            <person name="Liang C."/>
            <person name="Lipzen A."/>
            <person name="Lutzoni F."/>
            <person name="Magnuson J."/>
            <person name="Mondo S."/>
            <person name="Nolan M."/>
            <person name="Ohm R."/>
            <person name="Pangilinan J."/>
            <person name="Park H.-J."/>
            <person name="Ramirez L."/>
            <person name="Alfaro M."/>
            <person name="Sun H."/>
            <person name="Tritt A."/>
            <person name="Yoshinaga Y."/>
            <person name="Zwiers L.-H."/>
            <person name="Turgeon B."/>
            <person name="Goodwin S."/>
            <person name="Spatafora J."/>
            <person name="Crous P."/>
            <person name="Grigoriev I."/>
        </authorList>
    </citation>
    <scope>NUCLEOTIDE SEQUENCE</scope>
    <source>
        <strain evidence="2">CBS 130266</strain>
    </source>
</reference>
<feature type="region of interest" description="Disordered" evidence="1">
    <location>
        <begin position="206"/>
        <end position="241"/>
    </location>
</feature>
<evidence type="ECO:0000313" key="3">
    <source>
        <dbReference type="Proteomes" id="UP000800235"/>
    </source>
</evidence>
<protein>
    <submittedName>
        <fullName evidence="2">Uncharacterized protein</fullName>
    </submittedName>
</protein>
<evidence type="ECO:0000313" key="2">
    <source>
        <dbReference type="EMBL" id="KAF2430704.1"/>
    </source>
</evidence>
<accession>A0A9P4NRD2</accession>
<feature type="region of interest" description="Disordered" evidence="1">
    <location>
        <begin position="122"/>
        <end position="141"/>
    </location>
</feature>
<feature type="region of interest" description="Disordered" evidence="1">
    <location>
        <begin position="1"/>
        <end position="41"/>
    </location>
</feature>
<organism evidence="2 3">
    <name type="scientific">Tothia fuscella</name>
    <dbReference type="NCBI Taxonomy" id="1048955"/>
    <lineage>
        <taxon>Eukaryota</taxon>
        <taxon>Fungi</taxon>
        <taxon>Dikarya</taxon>
        <taxon>Ascomycota</taxon>
        <taxon>Pezizomycotina</taxon>
        <taxon>Dothideomycetes</taxon>
        <taxon>Pleosporomycetidae</taxon>
        <taxon>Venturiales</taxon>
        <taxon>Cylindrosympodiaceae</taxon>
        <taxon>Tothia</taxon>
    </lineage>
</organism>
<name>A0A9P4NRD2_9PEZI</name>
<keyword evidence="3" id="KW-1185">Reference proteome</keyword>
<evidence type="ECO:0000256" key="1">
    <source>
        <dbReference type="SAM" id="MobiDB-lite"/>
    </source>
</evidence>
<comment type="caution">
    <text evidence="2">The sequence shown here is derived from an EMBL/GenBank/DDBJ whole genome shotgun (WGS) entry which is preliminary data.</text>
</comment>
<dbReference type="OrthoDB" id="5279705at2759"/>